<evidence type="ECO:0000313" key="1">
    <source>
        <dbReference type="EMBL" id="GIX85808.1"/>
    </source>
</evidence>
<gene>
    <name evidence="1" type="ORF">CEXT_787991</name>
</gene>
<reference evidence="1 2" key="1">
    <citation type="submission" date="2021-06" db="EMBL/GenBank/DDBJ databases">
        <title>Caerostris extrusa draft genome.</title>
        <authorList>
            <person name="Kono N."/>
            <person name="Arakawa K."/>
        </authorList>
    </citation>
    <scope>NUCLEOTIDE SEQUENCE [LARGE SCALE GENOMIC DNA]</scope>
</reference>
<organism evidence="1 2">
    <name type="scientific">Caerostris extrusa</name>
    <name type="common">Bark spider</name>
    <name type="synonym">Caerostris bankana</name>
    <dbReference type="NCBI Taxonomy" id="172846"/>
    <lineage>
        <taxon>Eukaryota</taxon>
        <taxon>Metazoa</taxon>
        <taxon>Ecdysozoa</taxon>
        <taxon>Arthropoda</taxon>
        <taxon>Chelicerata</taxon>
        <taxon>Arachnida</taxon>
        <taxon>Araneae</taxon>
        <taxon>Araneomorphae</taxon>
        <taxon>Entelegynae</taxon>
        <taxon>Araneoidea</taxon>
        <taxon>Araneidae</taxon>
        <taxon>Caerostris</taxon>
    </lineage>
</organism>
<accession>A0AAV4NMY7</accession>
<dbReference type="EMBL" id="BPLR01021093">
    <property type="protein sequence ID" value="GIX85808.1"/>
    <property type="molecule type" value="Genomic_DNA"/>
</dbReference>
<evidence type="ECO:0000313" key="2">
    <source>
        <dbReference type="Proteomes" id="UP001054945"/>
    </source>
</evidence>
<protein>
    <submittedName>
        <fullName evidence="1">Uncharacterized protein</fullName>
    </submittedName>
</protein>
<proteinExistence type="predicted"/>
<dbReference type="Proteomes" id="UP001054945">
    <property type="component" value="Unassembled WGS sequence"/>
</dbReference>
<comment type="caution">
    <text evidence="1">The sequence shown here is derived from an EMBL/GenBank/DDBJ whole genome shotgun (WGS) entry which is preliminary data.</text>
</comment>
<keyword evidence="2" id="KW-1185">Reference proteome</keyword>
<dbReference type="AlphaFoldDB" id="A0AAV4NMY7"/>
<name>A0AAV4NMY7_CAEEX</name>
<sequence length="95" mass="10921">MKQGIFLRTQINSFNSEAIQNIWRAEAERAAEINNNILSPRWPKTHPVTLSYSKSSARFYSTEKPVDCSIRFPFLITLKAFSENGNGHHSKAFNY</sequence>